<evidence type="ECO:0000313" key="1">
    <source>
        <dbReference type="EMBL" id="VUX19077.1"/>
    </source>
</evidence>
<reference evidence="1 2" key="1">
    <citation type="submission" date="2019-07" db="EMBL/GenBank/DDBJ databases">
        <authorList>
            <person name="Hibberd C M."/>
            <person name="Gehrig L. J."/>
            <person name="Chang H.-W."/>
            <person name="Venkatesh S."/>
        </authorList>
    </citation>
    <scope>NUCLEOTIDE SEQUENCE [LARGE SCALE GENOMIC DNA]</scope>
    <source>
        <strain evidence="1">Dorea_formicigenerans_SSTS_Bg7063</strain>
    </source>
</reference>
<dbReference type="EMBL" id="CABHNI010000048">
    <property type="protein sequence ID" value="VUX19077.1"/>
    <property type="molecule type" value="Genomic_DNA"/>
</dbReference>
<dbReference type="AlphaFoldDB" id="A0A564UHP7"/>
<name>A0A564UHP7_9FIRM</name>
<evidence type="ECO:0000313" key="2">
    <source>
        <dbReference type="Proteomes" id="UP000358366"/>
    </source>
</evidence>
<dbReference type="Proteomes" id="UP000358366">
    <property type="component" value="Unassembled WGS sequence"/>
</dbReference>
<protein>
    <recommendedName>
        <fullName evidence="3">Conjugal transfer protein</fullName>
    </recommendedName>
</protein>
<accession>A0A564UHP7</accession>
<proteinExistence type="predicted"/>
<gene>
    <name evidence="1" type="ORF">DFSSTS7063_02633</name>
</gene>
<dbReference type="InterPro" id="IPR025957">
    <property type="entry name" value="Cys_rich_KTR"/>
</dbReference>
<dbReference type="Pfam" id="PF14205">
    <property type="entry name" value="Cys_rich_KTR"/>
    <property type="match status" value="1"/>
</dbReference>
<organism evidence="1 2">
    <name type="scientific">Dorea formicigenerans</name>
    <dbReference type="NCBI Taxonomy" id="39486"/>
    <lineage>
        <taxon>Bacteria</taxon>
        <taxon>Bacillati</taxon>
        <taxon>Bacillota</taxon>
        <taxon>Clostridia</taxon>
        <taxon>Lachnospirales</taxon>
        <taxon>Lachnospiraceae</taxon>
        <taxon>Dorea</taxon>
    </lineage>
</organism>
<sequence length="63" mass="7378">MILKTEWVLCPVCGNKTRNRIREDTELKNYPLFCPKCKQETLIEAKNLKITIVKEPDAKTQSR</sequence>
<evidence type="ECO:0008006" key="3">
    <source>
        <dbReference type="Google" id="ProtNLM"/>
    </source>
</evidence>